<evidence type="ECO:0000259" key="8">
    <source>
        <dbReference type="Pfam" id="PF02687"/>
    </source>
</evidence>
<dbReference type="Pfam" id="PF02687">
    <property type="entry name" value="FtsX"/>
    <property type="match status" value="2"/>
</dbReference>
<name>A0A7R7EQ95_9FIRM</name>
<dbReference type="InterPro" id="IPR003838">
    <property type="entry name" value="ABC3_permease_C"/>
</dbReference>
<dbReference type="AlphaFoldDB" id="A0A7R7EQ95"/>
<feature type="transmembrane region" description="Helical" evidence="7">
    <location>
        <begin position="21"/>
        <end position="40"/>
    </location>
</feature>
<dbReference type="Proteomes" id="UP000595897">
    <property type="component" value="Chromosome"/>
</dbReference>
<dbReference type="PANTHER" id="PTHR30572">
    <property type="entry name" value="MEMBRANE COMPONENT OF TRANSPORTER-RELATED"/>
    <property type="match status" value="1"/>
</dbReference>
<protein>
    <recommendedName>
        <fullName evidence="8">ABC3 transporter permease C-terminal domain-containing protein</fullName>
    </recommendedName>
</protein>
<dbReference type="KEGG" id="ahb:bsdtb5_42640"/>
<sequence length="783" mass="87830">MKILMIAKSNIRKNKGISVMLMILILIATILLYTAVSILLDINTFVDDKNKELNGADYVVGLPSEYKDAAVNTLKELKGYQYSELEDVVLTSSGDIRNVTNDEKKQSTGYAILNADKKENLSKLKIIDKGNKKLENSIIVPYFLKVANGYHTGDTIEIGIGNKTKNYVIYGFAEDIIFATPTNITFYKCYVFDKEFNSLMSEQKQKITFIKAKLERGTKTDQFDTTFIKHFNAQQSNKKADLLTLDYATMKIGLCLFLSIIMAILIVFSIIIIVIVLTVMRFTIVSHIESNIKNIGSMQAMGYRPYQLIMAIVLQFSIISIFGYLIGMIMASFSSGIVKNIVSSSIGLEWKSSMNLLAALVSLVLILALVSSVSYFTSRKIKMITPIIALRNGIESHNFKKSYFPLDRTPVNYNILLGLKSFFYHTKQNITIIIVVLLMSFVCIFSFAANYNFNIDTTAFLQLVGMEKAQLSVVVEDKDASNIFADIKQMKHVKKTVQLYEKNMTVVAKKKEITTLFKVCNDYNKLSINTVIKGRYPKHDNEIAATNLILKRLHAKIGDVIHVKNGEKAVEFLVVGVTQQISYLGKCAMITEEGMRRLDTSYKPSQIYVYLDSSKYTKAVSKEIKNHYKDKNISIDNVEKIIDTTLAPMQKALAILCLVCTIITLSIIALILYLFIKIRLLKERVRLGAAKAIGYTTRQLIAQVVVSFCPTCFIGALIGAVMARFLINPLVALMLSTSGIVKCHMIINPLLLFGTFFGISVFSIVITALVAVRIRKITPCELF</sequence>
<keyword evidence="2" id="KW-1003">Cell membrane</keyword>
<evidence type="ECO:0000256" key="4">
    <source>
        <dbReference type="ARBA" id="ARBA00022989"/>
    </source>
</evidence>
<accession>A0A7R7EQ95</accession>
<gene>
    <name evidence="9" type="ORF">bsdtb5_42640</name>
</gene>
<comment type="subcellular location">
    <subcellularLocation>
        <location evidence="1">Cell membrane</location>
        <topology evidence="1">Multi-pass membrane protein</topology>
    </subcellularLocation>
</comment>
<feature type="transmembrane region" description="Helical" evidence="7">
    <location>
        <begin position="305"/>
        <end position="333"/>
    </location>
</feature>
<feature type="domain" description="ABC3 transporter permease C-terminal" evidence="8">
    <location>
        <begin position="661"/>
        <end position="779"/>
    </location>
</feature>
<organism evidence="9 10">
    <name type="scientific">Anaeromicropila herbilytica</name>
    <dbReference type="NCBI Taxonomy" id="2785025"/>
    <lineage>
        <taxon>Bacteria</taxon>
        <taxon>Bacillati</taxon>
        <taxon>Bacillota</taxon>
        <taxon>Clostridia</taxon>
        <taxon>Lachnospirales</taxon>
        <taxon>Lachnospiraceae</taxon>
        <taxon>Anaeromicropila</taxon>
    </lineage>
</organism>
<feature type="transmembrane region" description="Helical" evidence="7">
    <location>
        <begin position="256"/>
        <end position="284"/>
    </location>
</feature>
<evidence type="ECO:0000256" key="1">
    <source>
        <dbReference type="ARBA" id="ARBA00004651"/>
    </source>
</evidence>
<evidence type="ECO:0000256" key="5">
    <source>
        <dbReference type="ARBA" id="ARBA00023136"/>
    </source>
</evidence>
<keyword evidence="5 7" id="KW-0472">Membrane</keyword>
<keyword evidence="4 7" id="KW-1133">Transmembrane helix</keyword>
<dbReference type="GO" id="GO:0005886">
    <property type="term" value="C:plasma membrane"/>
    <property type="evidence" value="ECO:0007669"/>
    <property type="project" value="UniProtKB-SubCell"/>
</dbReference>
<comment type="similarity">
    <text evidence="6">Belongs to the ABC-4 integral membrane protein family.</text>
</comment>
<dbReference type="EMBL" id="AP024169">
    <property type="protein sequence ID" value="BCN32969.1"/>
    <property type="molecule type" value="Genomic_DNA"/>
</dbReference>
<proteinExistence type="inferred from homology"/>
<evidence type="ECO:0000313" key="9">
    <source>
        <dbReference type="EMBL" id="BCN32969.1"/>
    </source>
</evidence>
<keyword evidence="10" id="KW-1185">Reference proteome</keyword>
<evidence type="ECO:0000256" key="2">
    <source>
        <dbReference type="ARBA" id="ARBA00022475"/>
    </source>
</evidence>
<feature type="transmembrane region" description="Helical" evidence="7">
    <location>
        <begin position="353"/>
        <end position="376"/>
    </location>
</feature>
<dbReference type="RefSeq" id="WP_271713964.1">
    <property type="nucleotide sequence ID" value="NZ_AP024169.1"/>
</dbReference>
<feature type="transmembrane region" description="Helical" evidence="7">
    <location>
        <begin position="746"/>
        <end position="772"/>
    </location>
</feature>
<dbReference type="InterPro" id="IPR050250">
    <property type="entry name" value="Macrolide_Exporter_MacB"/>
</dbReference>
<feature type="transmembrane region" description="Helical" evidence="7">
    <location>
        <begin position="430"/>
        <end position="449"/>
    </location>
</feature>
<feature type="transmembrane region" description="Helical" evidence="7">
    <location>
        <begin position="652"/>
        <end position="676"/>
    </location>
</feature>
<feature type="domain" description="ABC3 transporter permease C-terminal" evidence="8">
    <location>
        <begin position="266"/>
        <end position="381"/>
    </location>
</feature>
<reference evidence="9 10" key="1">
    <citation type="submission" date="2020-11" db="EMBL/GenBank/DDBJ databases">
        <title>Draft genome sequencing of a Lachnospiraceae strain isolated from anoxic soil subjected to BSD treatment.</title>
        <authorList>
            <person name="Uek A."/>
            <person name="Tonouchi A."/>
        </authorList>
    </citation>
    <scope>NUCLEOTIDE SEQUENCE [LARGE SCALE GENOMIC DNA]</scope>
    <source>
        <strain evidence="9 10">TB5</strain>
    </source>
</reference>
<evidence type="ECO:0000256" key="7">
    <source>
        <dbReference type="SAM" id="Phobius"/>
    </source>
</evidence>
<dbReference type="PANTHER" id="PTHR30572:SF4">
    <property type="entry name" value="ABC TRANSPORTER PERMEASE YTRF"/>
    <property type="match status" value="1"/>
</dbReference>
<evidence type="ECO:0000256" key="6">
    <source>
        <dbReference type="ARBA" id="ARBA00038076"/>
    </source>
</evidence>
<evidence type="ECO:0000256" key="3">
    <source>
        <dbReference type="ARBA" id="ARBA00022692"/>
    </source>
</evidence>
<feature type="transmembrane region" description="Helical" evidence="7">
    <location>
        <begin position="700"/>
        <end position="726"/>
    </location>
</feature>
<dbReference type="GO" id="GO:0022857">
    <property type="term" value="F:transmembrane transporter activity"/>
    <property type="evidence" value="ECO:0007669"/>
    <property type="project" value="TreeGrafter"/>
</dbReference>
<keyword evidence="3 7" id="KW-0812">Transmembrane</keyword>
<evidence type="ECO:0000313" key="10">
    <source>
        <dbReference type="Proteomes" id="UP000595897"/>
    </source>
</evidence>